<sequence length="165" mass="19666">MLTEKQKEYQKRYDKKIKMISVKYTKSDMNDYHRLKEYLKKTGKTTNSFIKELVNDFFEHEKYIINDKRIAEYFAGYCDETLLDKLEKVVGRKKFDMITDYYRDTIESELNAAYEDKGCYFGEWIEQFLADIESGDIDINVADEEFNKIIECSISNNVGEVAYYC</sequence>
<keyword evidence="2" id="KW-1185">Reference proteome</keyword>
<organism evidence="1 2">
    <name type="scientific">Mediterraneibacter hominis</name>
    <dbReference type="NCBI Taxonomy" id="2763054"/>
    <lineage>
        <taxon>Bacteria</taxon>
        <taxon>Bacillati</taxon>
        <taxon>Bacillota</taxon>
        <taxon>Clostridia</taxon>
        <taxon>Lachnospirales</taxon>
        <taxon>Lachnospiraceae</taxon>
        <taxon>Mediterraneibacter</taxon>
    </lineage>
</organism>
<comment type="caution">
    <text evidence="1">The sequence shown here is derived from an EMBL/GenBank/DDBJ whole genome shotgun (WGS) entry which is preliminary data.</text>
</comment>
<evidence type="ECO:0000313" key="2">
    <source>
        <dbReference type="Proteomes" id="UP000652477"/>
    </source>
</evidence>
<dbReference type="EMBL" id="JACOPF010000001">
    <property type="protein sequence ID" value="MBC5688693.1"/>
    <property type="molecule type" value="Genomic_DNA"/>
</dbReference>
<accession>A0A923LH58</accession>
<proteinExistence type="predicted"/>
<reference evidence="1" key="1">
    <citation type="submission" date="2020-08" db="EMBL/GenBank/DDBJ databases">
        <title>Genome public.</title>
        <authorList>
            <person name="Liu C."/>
            <person name="Sun Q."/>
        </authorList>
    </citation>
    <scope>NUCLEOTIDE SEQUENCE</scope>
    <source>
        <strain evidence="1">NSJ-55</strain>
    </source>
</reference>
<name>A0A923LH58_9FIRM</name>
<dbReference type="AlphaFoldDB" id="A0A923LH58"/>
<dbReference type="RefSeq" id="WP_186875292.1">
    <property type="nucleotide sequence ID" value="NZ_JACOPF010000001.1"/>
</dbReference>
<gene>
    <name evidence="1" type="ORF">H8S37_07080</name>
</gene>
<dbReference type="Proteomes" id="UP000652477">
    <property type="component" value="Unassembled WGS sequence"/>
</dbReference>
<protein>
    <submittedName>
        <fullName evidence="1">Uncharacterized protein</fullName>
    </submittedName>
</protein>
<evidence type="ECO:0000313" key="1">
    <source>
        <dbReference type="EMBL" id="MBC5688693.1"/>
    </source>
</evidence>